<dbReference type="Pfam" id="PF01323">
    <property type="entry name" value="DSBA"/>
    <property type="match status" value="1"/>
</dbReference>
<evidence type="ECO:0000256" key="4">
    <source>
        <dbReference type="ARBA" id="ARBA00022764"/>
    </source>
</evidence>
<evidence type="ECO:0000256" key="6">
    <source>
        <dbReference type="ARBA" id="ARBA00023284"/>
    </source>
</evidence>
<feature type="signal peptide" evidence="9">
    <location>
        <begin position="1"/>
        <end position="20"/>
    </location>
</feature>
<feature type="disulfide bond" description="Redox-active" evidence="8">
    <location>
        <begin position="57"/>
        <end position="60"/>
    </location>
</feature>
<evidence type="ECO:0000256" key="2">
    <source>
        <dbReference type="ARBA" id="ARBA00005791"/>
    </source>
</evidence>
<reference evidence="11 12" key="1">
    <citation type="submission" date="2020-04" db="EMBL/GenBank/DDBJ databases">
        <title>Massilia sp. RP-1-19 isolated from soil.</title>
        <authorList>
            <person name="Dahal R.H."/>
        </authorList>
    </citation>
    <scope>NUCLEOTIDE SEQUENCE [LARGE SCALE GENOMIC DNA]</scope>
    <source>
        <strain evidence="11 12">RP-1-19</strain>
    </source>
</reference>
<keyword evidence="12" id="KW-1185">Reference proteome</keyword>
<dbReference type="InterPro" id="IPR001853">
    <property type="entry name" value="DSBA-like_thioredoxin_dom"/>
</dbReference>
<evidence type="ECO:0000259" key="10">
    <source>
        <dbReference type="PROSITE" id="PS51352"/>
    </source>
</evidence>
<dbReference type="PIRSF" id="PIRSF001488">
    <property type="entry name" value="Tdi_protein"/>
    <property type="match status" value="1"/>
</dbReference>
<keyword evidence="5 7" id="KW-1015">Disulfide bond</keyword>
<comment type="caution">
    <text evidence="11">The sequence shown here is derived from an EMBL/GenBank/DDBJ whole genome shotgun (WGS) entry which is preliminary data.</text>
</comment>
<comment type="subcellular location">
    <subcellularLocation>
        <location evidence="1 7">Periplasm</location>
    </subcellularLocation>
</comment>
<keyword evidence="4 7" id="KW-0574">Periplasm</keyword>
<dbReference type="PANTHER" id="PTHR35891:SF3">
    <property type="entry name" value="THIOL:DISULFIDE INTERCHANGE PROTEIN DSBL"/>
    <property type="match status" value="1"/>
</dbReference>
<evidence type="ECO:0000256" key="1">
    <source>
        <dbReference type="ARBA" id="ARBA00004418"/>
    </source>
</evidence>
<evidence type="ECO:0000256" key="7">
    <source>
        <dbReference type="PIRNR" id="PIRNR001488"/>
    </source>
</evidence>
<dbReference type="Proteomes" id="UP000583752">
    <property type="component" value="Unassembled WGS sequence"/>
</dbReference>
<evidence type="ECO:0000256" key="9">
    <source>
        <dbReference type="SAM" id="SignalP"/>
    </source>
</evidence>
<evidence type="ECO:0000256" key="8">
    <source>
        <dbReference type="PIRSR" id="PIRSR001488-1"/>
    </source>
</evidence>
<sequence length="228" mass="25007">MRSLRFALAAASLIASTAFASPTAPTNGVEYITLAQPQPAQTVGKKVEVIEFFMYHCPACNALEPTLAAWVKKQGDNINFKRVHMPLQGANDPEAHLYLTLEAMGKLEEMHPKVFRAFHVERQRLNRDDAIIEWVAKNGVDKAKFLEYWNSFGVLSKLRRTQQVLGAYKVDSVPTLIVDGRYMTSPSVVGAAVKGATNANVAQSTLQVVDALVAKVQKDKGLVPAAKK</sequence>
<dbReference type="Gene3D" id="3.40.30.10">
    <property type="entry name" value="Glutaredoxin"/>
    <property type="match status" value="1"/>
</dbReference>
<dbReference type="PROSITE" id="PS51352">
    <property type="entry name" value="THIOREDOXIN_2"/>
    <property type="match status" value="1"/>
</dbReference>
<dbReference type="InterPro" id="IPR013766">
    <property type="entry name" value="Thioredoxin_domain"/>
</dbReference>
<organism evidence="11 12">
    <name type="scientific">Massilia polaris</name>
    <dbReference type="NCBI Taxonomy" id="2728846"/>
    <lineage>
        <taxon>Bacteria</taxon>
        <taxon>Pseudomonadati</taxon>
        <taxon>Pseudomonadota</taxon>
        <taxon>Betaproteobacteria</taxon>
        <taxon>Burkholderiales</taxon>
        <taxon>Oxalobacteraceae</taxon>
        <taxon>Telluria group</taxon>
        <taxon>Massilia</taxon>
    </lineage>
</organism>
<name>A0A848HLL0_9BURK</name>
<evidence type="ECO:0000313" key="12">
    <source>
        <dbReference type="Proteomes" id="UP000583752"/>
    </source>
</evidence>
<dbReference type="InterPro" id="IPR050824">
    <property type="entry name" value="Thiol_disulfide_DsbA"/>
</dbReference>
<dbReference type="GO" id="GO:0016491">
    <property type="term" value="F:oxidoreductase activity"/>
    <property type="evidence" value="ECO:0007669"/>
    <property type="project" value="InterPro"/>
</dbReference>
<dbReference type="SUPFAM" id="SSF52833">
    <property type="entry name" value="Thioredoxin-like"/>
    <property type="match status" value="1"/>
</dbReference>
<evidence type="ECO:0000256" key="5">
    <source>
        <dbReference type="ARBA" id="ARBA00023157"/>
    </source>
</evidence>
<evidence type="ECO:0000256" key="3">
    <source>
        <dbReference type="ARBA" id="ARBA00022729"/>
    </source>
</evidence>
<keyword evidence="6" id="KW-0676">Redox-active center</keyword>
<protein>
    <recommendedName>
        <fullName evidence="7">Thiol:disulfide interchange protein</fullName>
    </recommendedName>
</protein>
<comment type="similarity">
    <text evidence="2">Belongs to the thioredoxin family. DsbA subfamily.</text>
</comment>
<dbReference type="PANTHER" id="PTHR35891">
    <property type="entry name" value="THIOL:DISULFIDE INTERCHANGE PROTEIN DSBA"/>
    <property type="match status" value="1"/>
</dbReference>
<dbReference type="InterPro" id="IPR036249">
    <property type="entry name" value="Thioredoxin-like_sf"/>
</dbReference>
<accession>A0A848HLL0</accession>
<proteinExistence type="inferred from homology"/>
<dbReference type="InterPro" id="IPR023205">
    <property type="entry name" value="DsbA/DsbL"/>
</dbReference>
<keyword evidence="3 9" id="KW-0732">Signal</keyword>
<feature type="chain" id="PRO_5032327843" description="Thiol:disulfide interchange protein" evidence="9">
    <location>
        <begin position="21"/>
        <end position="228"/>
    </location>
</feature>
<evidence type="ECO:0000313" key="11">
    <source>
        <dbReference type="EMBL" id="NML62072.1"/>
    </source>
</evidence>
<dbReference type="GO" id="GO:0042597">
    <property type="term" value="C:periplasmic space"/>
    <property type="evidence" value="ECO:0007669"/>
    <property type="project" value="UniProtKB-SubCell"/>
</dbReference>
<dbReference type="AlphaFoldDB" id="A0A848HLL0"/>
<feature type="domain" description="Thioredoxin" evidence="10">
    <location>
        <begin position="12"/>
        <end position="167"/>
    </location>
</feature>
<dbReference type="RefSeq" id="WP_169466688.1">
    <property type="nucleotide sequence ID" value="NZ_JABBGG010000007.1"/>
</dbReference>
<gene>
    <name evidence="11" type="ORF">HHL21_13495</name>
</gene>
<dbReference type="CDD" id="cd03019">
    <property type="entry name" value="DsbA_DsbA"/>
    <property type="match status" value="1"/>
</dbReference>
<dbReference type="EMBL" id="JABBGG010000007">
    <property type="protein sequence ID" value="NML62072.1"/>
    <property type="molecule type" value="Genomic_DNA"/>
</dbReference>